<sequence>MFQVLQQWRPPEHRSQYAAADRPVFVDTSHKARHRPGLVRLRRRHTQVPAGQLTCWQSMPAWNVGVTFGLHNKLRIWVAD</sequence>
<dbReference type="KEGG" id="xeu:XSP_000475"/>
<name>A0A8E4DR30_9XANT</name>
<dbReference type="Proteomes" id="UP000515493">
    <property type="component" value="Chromosome"/>
</dbReference>
<organism evidence="1">
    <name type="scientific">Xanthomonas euroxanthea</name>
    <dbReference type="NCBI Taxonomy" id="2259622"/>
    <lineage>
        <taxon>Bacteria</taxon>
        <taxon>Pseudomonadati</taxon>
        <taxon>Pseudomonadota</taxon>
        <taxon>Gammaproteobacteria</taxon>
        <taxon>Lysobacterales</taxon>
        <taxon>Lysobacteraceae</taxon>
        <taxon>Xanthomonas</taxon>
    </lineage>
</organism>
<reference evidence="1 3" key="1">
    <citation type="submission" date="2020-07" db="EMBL/GenBank/DDBJ databases">
        <authorList>
            <person name="Teixeira M."/>
        </authorList>
    </citation>
    <scope>NUCLEOTIDE SEQUENCE</scope>
    <source>
        <strain evidence="2">1</strain>
        <strain evidence="1">Xanthomonas sp. CPBF 367</strain>
    </source>
</reference>
<proteinExistence type="predicted"/>
<evidence type="ECO:0000313" key="3">
    <source>
        <dbReference type="Proteomes" id="UP000515493"/>
    </source>
</evidence>
<evidence type="ECO:0000313" key="2">
    <source>
        <dbReference type="EMBL" id="CAD1787067.1"/>
    </source>
</evidence>
<accession>A0A8E4DR30</accession>
<dbReference type="EMBL" id="LR824641">
    <property type="protein sequence ID" value="CAD0312665.1"/>
    <property type="molecule type" value="Genomic_DNA"/>
</dbReference>
<evidence type="ECO:0000313" key="1">
    <source>
        <dbReference type="EMBL" id="CAD0312665.1"/>
    </source>
</evidence>
<gene>
    <name evidence="1" type="ORF">XSP_000475</name>
</gene>
<dbReference type="EMBL" id="LR861803">
    <property type="protein sequence ID" value="CAD1787067.1"/>
    <property type="molecule type" value="Genomic_DNA"/>
</dbReference>
<protein>
    <submittedName>
        <fullName evidence="1">Uncharacterized protein</fullName>
    </submittedName>
</protein>
<dbReference type="AlphaFoldDB" id="A0A8E4DR30"/>